<gene>
    <name evidence="2" type="ORF">MNBD_GAMMA03-2027</name>
</gene>
<keyword evidence="1" id="KW-0472">Membrane</keyword>
<reference evidence="2" key="1">
    <citation type="submission" date="2018-06" db="EMBL/GenBank/DDBJ databases">
        <authorList>
            <person name="Zhirakovskaya E."/>
        </authorList>
    </citation>
    <scope>NUCLEOTIDE SEQUENCE</scope>
</reference>
<dbReference type="AlphaFoldDB" id="A0A3B0WDS9"/>
<name>A0A3B0WDS9_9ZZZZ</name>
<keyword evidence="1" id="KW-1133">Transmembrane helix</keyword>
<sequence length="218" mass="24664">MASLLGKVIGMIINIVMIPIVLILAIPMGLLKARRTQKSMLLFTGDEQSLLAKAQRAINMDTNGLISPDRDLLEVARCIEDARCDYQLIKSRERFDSSFSDFVLPRINNCYVMGWGNVISFFELSKYTQFEEPRIYSNNDVVENLLQDSISTESAITDGGMRLEEAEVDILSIVRNNEVLYLNSEADHLFTIDKDGDEKLDGRVVNFVFSGQFEGEDY</sequence>
<evidence type="ECO:0000313" key="2">
    <source>
        <dbReference type="EMBL" id="VAW49382.1"/>
    </source>
</evidence>
<accession>A0A3B0WDS9</accession>
<organism evidence="2">
    <name type="scientific">hydrothermal vent metagenome</name>
    <dbReference type="NCBI Taxonomy" id="652676"/>
    <lineage>
        <taxon>unclassified sequences</taxon>
        <taxon>metagenomes</taxon>
        <taxon>ecological metagenomes</taxon>
    </lineage>
</organism>
<proteinExistence type="predicted"/>
<feature type="transmembrane region" description="Helical" evidence="1">
    <location>
        <begin position="12"/>
        <end position="31"/>
    </location>
</feature>
<protein>
    <submittedName>
        <fullName evidence="2">Uncharacterized protein</fullName>
    </submittedName>
</protein>
<dbReference type="EMBL" id="UOFC01000280">
    <property type="protein sequence ID" value="VAW49382.1"/>
    <property type="molecule type" value="Genomic_DNA"/>
</dbReference>
<keyword evidence="1" id="KW-0812">Transmembrane</keyword>
<evidence type="ECO:0000256" key="1">
    <source>
        <dbReference type="SAM" id="Phobius"/>
    </source>
</evidence>